<feature type="region of interest" description="Disordered" evidence="1">
    <location>
        <begin position="7"/>
        <end position="26"/>
    </location>
</feature>
<dbReference type="ESTHER" id="9acto-e5xsv6">
    <property type="family name" value="Fungal-Bact_LIP"/>
</dbReference>
<dbReference type="Pfam" id="PF03583">
    <property type="entry name" value="LIP"/>
    <property type="match status" value="1"/>
</dbReference>
<dbReference type="SUPFAM" id="SSF53474">
    <property type="entry name" value="alpha/beta-Hydrolases"/>
    <property type="match status" value="1"/>
</dbReference>
<dbReference type="eggNOG" id="COG1506">
    <property type="taxonomic scope" value="Bacteria"/>
</dbReference>
<accession>E5XSV6</accession>
<reference evidence="2 3" key="1">
    <citation type="journal article" date="2011" name="Stand. Genomic Sci.">
        <title>High quality draft genome sequence of Segniliparus rugosus CDC 945(T)= (ATCC BAA-974(T)).</title>
        <authorList>
            <person name="Earl A.M."/>
            <person name="Desjardins C.A."/>
            <person name="Fitzgerald M.G."/>
            <person name="Arachchi H.M."/>
            <person name="Zeng Q."/>
            <person name="Mehta T."/>
            <person name="Griggs A."/>
            <person name="Birren B.W."/>
            <person name="Toney N.C."/>
            <person name="Carr J."/>
            <person name="Posey J."/>
            <person name="Butler W.R."/>
        </authorList>
    </citation>
    <scope>NUCLEOTIDE SEQUENCE [LARGE SCALE GENOMIC DNA]</scope>
    <source>
        <strain evidence="3">ATCC BAA-974 / DSM 45345 / CCUG 50838 / CIP 108380 / JCM 13579 / CDC 945</strain>
    </source>
</reference>
<dbReference type="Proteomes" id="UP000004816">
    <property type="component" value="Unassembled WGS sequence"/>
</dbReference>
<protein>
    <recommendedName>
        <fullName evidence="4">Secretory lipase</fullName>
    </recommendedName>
</protein>
<dbReference type="InterPro" id="IPR005152">
    <property type="entry name" value="Lipase_secreted"/>
</dbReference>
<dbReference type="GO" id="GO:0004806">
    <property type="term" value="F:triacylglycerol lipase activity"/>
    <property type="evidence" value="ECO:0007669"/>
    <property type="project" value="InterPro"/>
</dbReference>
<gene>
    <name evidence="2" type="ORF">HMPREF9336_02578</name>
</gene>
<dbReference type="Gene3D" id="3.40.50.1820">
    <property type="entry name" value="alpha/beta hydrolase"/>
    <property type="match status" value="2"/>
</dbReference>
<evidence type="ECO:0008006" key="4">
    <source>
        <dbReference type="Google" id="ProtNLM"/>
    </source>
</evidence>
<sequence>MASALLFGCSEQRDRQSEPKPGTLLADEPFSLVGDSGAFDDKAEAHYVRYESTSGIDGAAVAVSGMVLVPKGRPQPPDGYRLVSYGHGAVGFDKSCGPTATKSLGPSDAPRVAKLLAAGYVVAVADYQGLGAGSAGQKNGAHPFREPRTTGYNLVDAARAAKALLAKLGKAFSGKWAAYGESQGGEAAWAAGNLAAGYGSGPDRDGLALVGVAAEKPPTDFAWLVDGAAAGTLSKADQLSYLRLLKGLQAAHPELSFAEYVRGPLAEQASQDAVFGCFAQGWDKVAAVAARLSPADTKPTRQQADQLRAWLRGWTLPAAGERGPSVPYFVAASLQDEVVPVGTVRAAVLHEQQRGTAVHAVITAGGKHGEFDDSDEAVAWVGDRFAGRPAPDDY</sequence>
<evidence type="ECO:0000313" key="2">
    <source>
        <dbReference type="EMBL" id="EFV12572.1"/>
    </source>
</evidence>
<dbReference type="AlphaFoldDB" id="E5XSV6"/>
<dbReference type="RefSeq" id="WP_007471009.1">
    <property type="nucleotide sequence ID" value="NZ_KI391953.1"/>
</dbReference>
<dbReference type="EMBL" id="ACZI02000002">
    <property type="protein sequence ID" value="EFV12572.1"/>
    <property type="molecule type" value="Genomic_DNA"/>
</dbReference>
<dbReference type="PIRSF" id="PIRSF029171">
    <property type="entry name" value="Esterase_LipA"/>
    <property type="match status" value="1"/>
</dbReference>
<name>E5XSV6_SEGRC</name>
<keyword evidence="3" id="KW-1185">Reference proteome</keyword>
<dbReference type="PANTHER" id="PTHR34853:SF1">
    <property type="entry name" value="LIPASE 5"/>
    <property type="match status" value="1"/>
</dbReference>
<organism evidence="2 3">
    <name type="scientific">Segniliparus rugosus (strain ATCC BAA-974 / DSM 45345 / CCUG 50838 / CIP 108380 / JCM 13579 / CDC 945)</name>
    <dbReference type="NCBI Taxonomy" id="679197"/>
    <lineage>
        <taxon>Bacteria</taxon>
        <taxon>Bacillati</taxon>
        <taxon>Actinomycetota</taxon>
        <taxon>Actinomycetes</taxon>
        <taxon>Mycobacteriales</taxon>
        <taxon>Segniliparaceae</taxon>
        <taxon>Segniliparus</taxon>
    </lineage>
</organism>
<dbReference type="HOGENOM" id="CLU_029538_3_3_11"/>
<dbReference type="STRING" id="679197.HMPREF9336_02578"/>
<comment type="caution">
    <text evidence="2">The sequence shown here is derived from an EMBL/GenBank/DDBJ whole genome shotgun (WGS) entry which is preliminary data.</text>
</comment>
<dbReference type="PANTHER" id="PTHR34853">
    <property type="match status" value="1"/>
</dbReference>
<proteinExistence type="predicted"/>
<dbReference type="GO" id="GO:0016042">
    <property type="term" value="P:lipid catabolic process"/>
    <property type="evidence" value="ECO:0007669"/>
    <property type="project" value="InterPro"/>
</dbReference>
<dbReference type="InterPro" id="IPR029058">
    <property type="entry name" value="AB_hydrolase_fold"/>
</dbReference>
<evidence type="ECO:0000313" key="3">
    <source>
        <dbReference type="Proteomes" id="UP000004816"/>
    </source>
</evidence>
<evidence type="ECO:0000256" key="1">
    <source>
        <dbReference type="SAM" id="MobiDB-lite"/>
    </source>
</evidence>